<evidence type="ECO:0000313" key="2">
    <source>
        <dbReference type="Proteomes" id="UP000796761"/>
    </source>
</evidence>
<organism evidence="1 2">
    <name type="scientific">Zosterops borbonicus</name>
    <dbReference type="NCBI Taxonomy" id="364589"/>
    <lineage>
        <taxon>Eukaryota</taxon>
        <taxon>Metazoa</taxon>
        <taxon>Chordata</taxon>
        <taxon>Craniata</taxon>
        <taxon>Vertebrata</taxon>
        <taxon>Euteleostomi</taxon>
        <taxon>Archelosauria</taxon>
        <taxon>Archosauria</taxon>
        <taxon>Dinosauria</taxon>
        <taxon>Saurischia</taxon>
        <taxon>Theropoda</taxon>
        <taxon>Coelurosauria</taxon>
        <taxon>Aves</taxon>
        <taxon>Neognathae</taxon>
        <taxon>Neoaves</taxon>
        <taxon>Telluraves</taxon>
        <taxon>Australaves</taxon>
        <taxon>Passeriformes</taxon>
        <taxon>Sylvioidea</taxon>
        <taxon>Zosteropidae</taxon>
        <taxon>Zosterops</taxon>
    </lineage>
</organism>
<reference evidence="1" key="1">
    <citation type="submission" date="2019-04" db="EMBL/GenBank/DDBJ databases">
        <title>Genome assembly of Zosterops borbonicus 15179.</title>
        <authorList>
            <person name="Leroy T."/>
            <person name="Anselmetti Y."/>
            <person name="Tilak M.-K."/>
            <person name="Nabholz B."/>
        </authorList>
    </citation>
    <scope>NUCLEOTIDE SEQUENCE</scope>
    <source>
        <strain evidence="1">HGM_15179</strain>
        <tissue evidence="1">Muscle</tissue>
    </source>
</reference>
<gene>
    <name evidence="1" type="ORF">HGM15179_018788</name>
</gene>
<evidence type="ECO:0000313" key="1">
    <source>
        <dbReference type="EMBL" id="TRZ08315.1"/>
    </source>
</evidence>
<name>A0A8K1DAH5_9PASS</name>
<comment type="caution">
    <text evidence="1">The sequence shown here is derived from an EMBL/GenBank/DDBJ whole genome shotgun (WGS) entry which is preliminary data.</text>
</comment>
<dbReference type="EMBL" id="SWJQ01001392">
    <property type="protein sequence ID" value="TRZ08315.1"/>
    <property type="molecule type" value="Genomic_DNA"/>
</dbReference>
<protein>
    <submittedName>
        <fullName evidence="1">Uncharacterized protein</fullName>
    </submittedName>
</protein>
<sequence>MFSLLSTSTPTSLSTWTLSSHCPQPVALQGVVVAKVQDSALGLVKLHVDGLGPSIQPVQVPLQSPPSLLHIDTCSQLGVTCKFSNGGLSPLIHIINEDIKQDWPLHRCLGDTTSDWLPTGCSTVHHHLLTIEREMRKTDW</sequence>
<accession>A0A8K1DAH5</accession>
<proteinExistence type="predicted"/>
<keyword evidence="2" id="KW-1185">Reference proteome</keyword>
<dbReference type="AlphaFoldDB" id="A0A8K1DAH5"/>
<dbReference type="Proteomes" id="UP000796761">
    <property type="component" value="Unassembled WGS sequence"/>
</dbReference>